<evidence type="ECO:0000313" key="4">
    <source>
        <dbReference type="EMBL" id="CAF1334729.1"/>
    </source>
</evidence>
<feature type="domain" description="TIR" evidence="3">
    <location>
        <begin position="499"/>
        <end position="648"/>
    </location>
</feature>
<dbReference type="EMBL" id="CAJNOJ010000248">
    <property type="protein sequence ID" value="CAF1334729.1"/>
    <property type="molecule type" value="Genomic_DNA"/>
</dbReference>
<name>A0A815G6V7_ADIRI</name>
<feature type="region of interest" description="Disordered" evidence="2">
    <location>
        <begin position="765"/>
        <end position="786"/>
    </location>
</feature>
<evidence type="ECO:0000259" key="3">
    <source>
        <dbReference type="PROSITE" id="PS50104"/>
    </source>
</evidence>
<dbReference type="InterPro" id="IPR016024">
    <property type="entry name" value="ARM-type_fold"/>
</dbReference>
<dbReference type="AlphaFoldDB" id="A0A815G6V7"/>
<sequence>MTTDQSDVQLETCADVIEQYNTKLDELVKQIINSKNIADVDMKNVWQKALILWRTAMEYMIDSAAASDAASYADCSYIFYNKIFIGLDLENRLEKDGPLCYEMFYSSLDLLTVLVIDRHHLTNDDISTFQNNTMNNYFYISMALCISACNFVPFDDRLVNDYIPFFINLKAYADKKVASELSSGNEGFDRVTSEILILFWCMANRTILVPSMIRLDLPKHAVKWLSDSGYLNAEATEPLIRIIYNMARHDDGADEYNKLGALEIVKQYQRRDEIAQNNKLSLCCSLAIALLSTPEQLKEDQKGMNTVLDQLLQLTMEAAGNEDFTCVNVRYHVAHLVGVLAKLFVVDERTVDYIMLHAETEPSLNKASTVKLFADLLIAFSDLITSTDPLNQFSCIALYNIVWSISFQGEYQEELKNNTQLIDTIKRLATDEHSQTCDQYKPRAMQSIKKAADGILYNLHMDATSQEDQSKKALHRKTKDIKESDMFSNKKDRSTTDDSLPLVMFSYAHKDDKFCYQILKEVERMNDKLKVWIDIQHCATGDLWEKIADAIENADVILCFISEYYQQSKSCRQEFIYAVDDLQKPIIPILIGDYKPKGWLGMSIVLSLNYAKYSNYHIGIRKAGMKYVRFRNPSEPNESNMKDLIERIQAEISHDKNIIISSTAPVHHEVPAEPTYHETPKAPVHYDAPVEPVHYDAPVEPVHYDAPVEPVHYDAPVEPVHYDAPVEPVRRDASTDPMPHETPIELIHHETPIELIHHETLKESAHSENPAELVPSKSPVQETSSVTVDLPPIDKWAASDIRRWFQQEGIMDEIYDLYRFRSGLEMLDYAQILSKDRYEQRKIYSQIFKYKHRDQILPPHEFHRFAKAMARLLKENTIEQKPPEQSSTCTIL</sequence>
<accession>A0A815G6V7</accession>
<dbReference type="PROSITE" id="PS50104">
    <property type="entry name" value="TIR"/>
    <property type="match status" value="1"/>
</dbReference>
<comment type="caution">
    <text evidence="4">The sequence shown here is derived from an EMBL/GenBank/DDBJ whole genome shotgun (WGS) entry which is preliminary data.</text>
</comment>
<feature type="coiled-coil region" evidence="1">
    <location>
        <begin position="10"/>
        <end position="37"/>
    </location>
</feature>
<dbReference type="InterPro" id="IPR000157">
    <property type="entry name" value="TIR_dom"/>
</dbReference>
<protein>
    <recommendedName>
        <fullName evidence="3">TIR domain-containing protein</fullName>
    </recommendedName>
</protein>
<dbReference type="OrthoDB" id="9978456at2759"/>
<dbReference type="InterPro" id="IPR011989">
    <property type="entry name" value="ARM-like"/>
</dbReference>
<gene>
    <name evidence="4" type="ORF">EDS130_LOCUS32391</name>
</gene>
<dbReference type="SUPFAM" id="SSF52200">
    <property type="entry name" value="Toll/Interleukin receptor TIR domain"/>
    <property type="match status" value="1"/>
</dbReference>
<dbReference type="GO" id="GO:0007165">
    <property type="term" value="P:signal transduction"/>
    <property type="evidence" value="ECO:0007669"/>
    <property type="project" value="InterPro"/>
</dbReference>
<dbReference type="PANTHER" id="PTHR46270">
    <property type="entry name" value="ARMADILLO-TYPE FOLD-RELATED"/>
    <property type="match status" value="1"/>
</dbReference>
<dbReference type="Proteomes" id="UP000663852">
    <property type="component" value="Unassembled WGS sequence"/>
</dbReference>
<evidence type="ECO:0000256" key="1">
    <source>
        <dbReference type="SAM" id="Coils"/>
    </source>
</evidence>
<dbReference type="Gene3D" id="1.25.10.10">
    <property type="entry name" value="Leucine-rich Repeat Variant"/>
    <property type="match status" value="1"/>
</dbReference>
<proteinExistence type="predicted"/>
<organism evidence="4 5">
    <name type="scientific">Adineta ricciae</name>
    <name type="common">Rotifer</name>
    <dbReference type="NCBI Taxonomy" id="249248"/>
    <lineage>
        <taxon>Eukaryota</taxon>
        <taxon>Metazoa</taxon>
        <taxon>Spiralia</taxon>
        <taxon>Gnathifera</taxon>
        <taxon>Rotifera</taxon>
        <taxon>Eurotatoria</taxon>
        <taxon>Bdelloidea</taxon>
        <taxon>Adinetida</taxon>
        <taxon>Adinetidae</taxon>
        <taxon>Adineta</taxon>
    </lineage>
</organism>
<dbReference type="Pfam" id="PF13676">
    <property type="entry name" value="TIR_2"/>
    <property type="match status" value="1"/>
</dbReference>
<dbReference type="Gene3D" id="3.40.50.10140">
    <property type="entry name" value="Toll/interleukin-1 receptor homology (TIR) domain"/>
    <property type="match status" value="1"/>
</dbReference>
<keyword evidence="1" id="KW-0175">Coiled coil</keyword>
<dbReference type="SUPFAM" id="SSF48371">
    <property type="entry name" value="ARM repeat"/>
    <property type="match status" value="1"/>
</dbReference>
<evidence type="ECO:0000256" key="2">
    <source>
        <dbReference type="SAM" id="MobiDB-lite"/>
    </source>
</evidence>
<dbReference type="InterPro" id="IPR035897">
    <property type="entry name" value="Toll_tir_struct_dom_sf"/>
</dbReference>
<dbReference type="PANTHER" id="PTHR46270:SF2">
    <property type="entry name" value="TIR DOMAIN-CONTAINING PROTEIN"/>
    <property type="match status" value="1"/>
</dbReference>
<reference evidence="4" key="1">
    <citation type="submission" date="2021-02" db="EMBL/GenBank/DDBJ databases">
        <authorList>
            <person name="Nowell W R."/>
        </authorList>
    </citation>
    <scope>NUCLEOTIDE SEQUENCE</scope>
</reference>
<evidence type="ECO:0000313" key="5">
    <source>
        <dbReference type="Proteomes" id="UP000663852"/>
    </source>
</evidence>